<dbReference type="AlphaFoldDB" id="A0A5C8ZQH3"/>
<name>A0A5C8ZQH3_9GAMM</name>
<evidence type="ECO:0000313" key="2">
    <source>
        <dbReference type="Proteomes" id="UP000321933"/>
    </source>
</evidence>
<reference evidence="1 2" key="1">
    <citation type="submission" date="2019-08" db="EMBL/GenBank/DDBJ databases">
        <title>Parahaliea maris sp. nov., isolated from the surface seawater.</title>
        <authorList>
            <person name="Liu Y."/>
        </authorList>
    </citation>
    <scope>NUCLEOTIDE SEQUENCE [LARGE SCALE GENOMIC DNA]</scope>
    <source>
        <strain evidence="1 2">S2-26</strain>
    </source>
</reference>
<comment type="caution">
    <text evidence="1">The sequence shown here is derived from an EMBL/GenBank/DDBJ whole genome shotgun (WGS) entry which is preliminary data.</text>
</comment>
<sequence>MPSKKALNSARAKLNEARFFLALMDRVETERTPITNGQTFEQEYTYYLSACLNGCYSAVVCLEDGGKLLKGAARAFKNERPEFYLREFGLRSRSVHYGPVRPGTPRYIPPQPGAVNFNFSVPQASAPQQQGRADFSLYGTFYFDDEKDFDRTATVRDICSRHIGEIAAFIDQCEKDASEPPQPASN</sequence>
<keyword evidence="2" id="KW-1185">Reference proteome</keyword>
<dbReference type="RefSeq" id="WP_148065439.1">
    <property type="nucleotide sequence ID" value="NZ_VRYZ01000008.1"/>
</dbReference>
<evidence type="ECO:0000313" key="1">
    <source>
        <dbReference type="EMBL" id="TXS89581.1"/>
    </source>
</evidence>
<proteinExistence type="predicted"/>
<dbReference type="Proteomes" id="UP000321933">
    <property type="component" value="Unassembled WGS sequence"/>
</dbReference>
<gene>
    <name evidence="1" type="ORF">FVW59_16305</name>
</gene>
<dbReference type="EMBL" id="VRYZ01000008">
    <property type="protein sequence ID" value="TXS89581.1"/>
    <property type="molecule type" value="Genomic_DNA"/>
</dbReference>
<accession>A0A5C8ZQH3</accession>
<organism evidence="1 2">
    <name type="scientific">Parahaliea aestuarii</name>
    <dbReference type="NCBI Taxonomy" id="1852021"/>
    <lineage>
        <taxon>Bacteria</taxon>
        <taxon>Pseudomonadati</taxon>
        <taxon>Pseudomonadota</taxon>
        <taxon>Gammaproteobacteria</taxon>
        <taxon>Cellvibrionales</taxon>
        <taxon>Halieaceae</taxon>
        <taxon>Parahaliea</taxon>
    </lineage>
</organism>
<dbReference type="OrthoDB" id="7061560at2"/>
<protein>
    <submittedName>
        <fullName evidence="1">Uncharacterized protein</fullName>
    </submittedName>
</protein>